<dbReference type="OrthoDB" id="10249572at2759"/>
<dbReference type="PANTHER" id="PTHR10841">
    <property type="entry name" value="SYNAPSIN"/>
    <property type="match status" value="1"/>
</dbReference>
<evidence type="ECO:0000313" key="5">
    <source>
        <dbReference type="Proteomes" id="UP000835052"/>
    </source>
</evidence>
<evidence type="ECO:0000313" key="4">
    <source>
        <dbReference type="EMBL" id="CAD6192773.1"/>
    </source>
</evidence>
<feature type="domain" description="Synapsin pre-ATP-grasp" evidence="2">
    <location>
        <begin position="246"/>
        <end position="310"/>
    </location>
</feature>
<dbReference type="InterPro" id="IPR016185">
    <property type="entry name" value="PreATP-grasp_dom_sf"/>
</dbReference>
<keyword evidence="5" id="KW-1185">Reference proteome</keyword>
<evidence type="ECO:0000256" key="1">
    <source>
        <dbReference type="SAM" id="MobiDB-lite"/>
    </source>
</evidence>
<dbReference type="InterPro" id="IPR020897">
    <property type="entry name" value="Synapsin_pre-ATP-grasp_dom"/>
</dbReference>
<dbReference type="GO" id="GO:0007269">
    <property type="term" value="P:neurotransmitter secretion"/>
    <property type="evidence" value="ECO:0007669"/>
    <property type="project" value="TreeGrafter"/>
</dbReference>
<feature type="compositionally biased region" description="Basic residues" evidence="1">
    <location>
        <begin position="1"/>
        <end position="10"/>
    </location>
</feature>
<dbReference type="GO" id="GO:0005524">
    <property type="term" value="F:ATP binding"/>
    <property type="evidence" value="ECO:0007669"/>
    <property type="project" value="InterPro"/>
</dbReference>
<accession>A0A8S1H9T4</accession>
<protein>
    <recommendedName>
        <fullName evidence="6">Synapsin pre-ATP-grasp domain-containing protein</fullName>
    </recommendedName>
</protein>
<organism evidence="4 5">
    <name type="scientific">Caenorhabditis auriculariae</name>
    <dbReference type="NCBI Taxonomy" id="2777116"/>
    <lineage>
        <taxon>Eukaryota</taxon>
        <taxon>Metazoa</taxon>
        <taxon>Ecdysozoa</taxon>
        <taxon>Nematoda</taxon>
        <taxon>Chromadorea</taxon>
        <taxon>Rhabditida</taxon>
        <taxon>Rhabditina</taxon>
        <taxon>Rhabditomorpha</taxon>
        <taxon>Rhabditoidea</taxon>
        <taxon>Rhabditidae</taxon>
        <taxon>Peloderinae</taxon>
        <taxon>Caenorhabditis</taxon>
    </lineage>
</organism>
<dbReference type="InterPro" id="IPR013815">
    <property type="entry name" value="ATP_grasp_subdomain_1"/>
</dbReference>
<gene>
    <name evidence="4" type="ORF">CAUJ_LOCUS8692</name>
</gene>
<proteinExistence type="predicted"/>
<dbReference type="Pfam" id="PF02750">
    <property type="entry name" value="Synapsin_C"/>
    <property type="match status" value="1"/>
</dbReference>
<dbReference type="Pfam" id="PF02078">
    <property type="entry name" value="Synapsin"/>
    <property type="match status" value="1"/>
</dbReference>
<dbReference type="Proteomes" id="UP000835052">
    <property type="component" value="Unassembled WGS sequence"/>
</dbReference>
<evidence type="ECO:0000259" key="3">
    <source>
        <dbReference type="Pfam" id="PF02750"/>
    </source>
</evidence>
<dbReference type="EMBL" id="CAJGYM010000030">
    <property type="protein sequence ID" value="CAD6192773.1"/>
    <property type="molecule type" value="Genomic_DNA"/>
</dbReference>
<name>A0A8S1H9T4_9PELO</name>
<dbReference type="InterPro" id="IPR020898">
    <property type="entry name" value="Synapsin_ATP-bd_dom"/>
</dbReference>
<feature type="domain" description="Synapsin ATP-binding" evidence="3">
    <location>
        <begin position="336"/>
        <end position="417"/>
    </location>
</feature>
<comment type="caution">
    <text evidence="4">The sequence shown here is derived from an EMBL/GenBank/DDBJ whole genome shotgun (WGS) entry which is preliminary data.</text>
</comment>
<dbReference type="AlphaFoldDB" id="A0A8S1H9T4"/>
<dbReference type="GO" id="GO:0030672">
    <property type="term" value="C:synaptic vesicle membrane"/>
    <property type="evidence" value="ECO:0007669"/>
    <property type="project" value="TreeGrafter"/>
</dbReference>
<reference evidence="4" key="1">
    <citation type="submission" date="2020-10" db="EMBL/GenBank/DDBJ databases">
        <authorList>
            <person name="Kikuchi T."/>
        </authorList>
    </citation>
    <scope>NUCLEOTIDE SEQUENCE</scope>
    <source>
        <strain evidence="4">NKZ352</strain>
    </source>
</reference>
<dbReference type="Gene3D" id="3.30.1490.20">
    <property type="entry name" value="ATP-grasp fold, A domain"/>
    <property type="match status" value="1"/>
</dbReference>
<dbReference type="SUPFAM" id="SSF52440">
    <property type="entry name" value="PreATP-grasp domain"/>
    <property type="match status" value="1"/>
</dbReference>
<dbReference type="SUPFAM" id="SSF56059">
    <property type="entry name" value="Glutathione synthetase ATP-binding domain-like"/>
    <property type="match status" value="1"/>
</dbReference>
<feature type="region of interest" description="Disordered" evidence="1">
    <location>
        <begin position="1"/>
        <end position="20"/>
    </location>
</feature>
<sequence>MLVLRRRHGGGGRSHEDWTPYMEDARPRTRNAAHPAFLLAQHFQAHRSITVAKHLSDVITAAFSKSELLSHSFFTNITTDIALMARVSVFPWQSKVVRLGSGKPPISLFGVNDHTNGMVKRKAPAVINHKRGIRVNVGRRRRFPSSDFTSSGKPVNVSLIRLSKKLALKNLGMNFLRRKFSFTDDEGEMDDMTSSTSSAAPSSFFRSRRLLTSAPTSPSRSGESLAAALEKSLSSDRSRREPLADAHVLLVIDSHHVDWSKYFSGKRRVTNSSRADVDELDVMCTEHHCVVEIHQPGRDARTFTPSALFVGAGANRTPQLKTLIRAFIAAHVPFINSHTSAIGFLDKNNLKKQLKKITLPEGGSIPMLPIIHYPHFRKFQRTSAFPIVVSVNEGFQGIGKIKVNNQEELCDVEGMLQIMARGNTEVLRR</sequence>
<dbReference type="PANTHER" id="PTHR10841:SF17">
    <property type="entry name" value="SYNAPSIN"/>
    <property type="match status" value="1"/>
</dbReference>
<evidence type="ECO:0008006" key="6">
    <source>
        <dbReference type="Google" id="ProtNLM"/>
    </source>
</evidence>
<dbReference type="Gene3D" id="3.40.50.20">
    <property type="match status" value="1"/>
</dbReference>
<evidence type="ECO:0000259" key="2">
    <source>
        <dbReference type="Pfam" id="PF02078"/>
    </source>
</evidence>